<evidence type="ECO:0000313" key="4">
    <source>
        <dbReference type="Proteomes" id="UP000255355"/>
    </source>
</evidence>
<evidence type="ECO:0000256" key="2">
    <source>
        <dbReference type="SAM" id="SignalP"/>
    </source>
</evidence>
<keyword evidence="2" id="KW-0732">Signal</keyword>
<dbReference type="RefSeq" id="WP_068012764.1">
    <property type="nucleotide sequence ID" value="NZ_QQAZ01000003.1"/>
</dbReference>
<keyword evidence="4" id="KW-1185">Reference proteome</keyword>
<sequence>MSHRQHVRTMVVALLGGAILAAGSGASAGAAPGTGDYPLGGGSPGTQQKSEPEKRAEKVPEKAEKLGGSTTGKILDLGEHIIKCGLNIATPEIKCPS</sequence>
<name>A0A370H9H9_9NOCA</name>
<dbReference type="STRING" id="1210089.GCA_001613165_00244"/>
<organism evidence="3 4">
    <name type="scientific">Nocardia mexicana</name>
    <dbReference type="NCBI Taxonomy" id="279262"/>
    <lineage>
        <taxon>Bacteria</taxon>
        <taxon>Bacillati</taxon>
        <taxon>Actinomycetota</taxon>
        <taxon>Actinomycetes</taxon>
        <taxon>Mycobacteriales</taxon>
        <taxon>Nocardiaceae</taxon>
        <taxon>Nocardia</taxon>
    </lineage>
</organism>
<dbReference type="AlphaFoldDB" id="A0A370H9H9"/>
<feature type="chain" id="PRO_5016884338" evidence="2">
    <location>
        <begin position="31"/>
        <end position="97"/>
    </location>
</feature>
<feature type="compositionally biased region" description="Basic and acidic residues" evidence="1">
    <location>
        <begin position="50"/>
        <end position="65"/>
    </location>
</feature>
<feature type="signal peptide" evidence="2">
    <location>
        <begin position="1"/>
        <end position="30"/>
    </location>
</feature>
<dbReference type="Proteomes" id="UP000255355">
    <property type="component" value="Unassembled WGS sequence"/>
</dbReference>
<accession>A0A370H9H9</accession>
<dbReference type="EMBL" id="QQAZ01000003">
    <property type="protein sequence ID" value="RDI53199.1"/>
    <property type="molecule type" value="Genomic_DNA"/>
</dbReference>
<proteinExistence type="predicted"/>
<comment type="caution">
    <text evidence="3">The sequence shown here is derived from an EMBL/GenBank/DDBJ whole genome shotgun (WGS) entry which is preliminary data.</text>
</comment>
<gene>
    <name evidence="3" type="ORF">DFR68_103587</name>
</gene>
<protein>
    <submittedName>
        <fullName evidence="3">Uncharacterized protein</fullName>
    </submittedName>
</protein>
<dbReference type="OrthoDB" id="4564887at2"/>
<evidence type="ECO:0000256" key="1">
    <source>
        <dbReference type="SAM" id="MobiDB-lite"/>
    </source>
</evidence>
<reference evidence="3 4" key="1">
    <citation type="submission" date="2018-07" db="EMBL/GenBank/DDBJ databases">
        <title>Genomic Encyclopedia of Type Strains, Phase IV (KMG-IV): sequencing the most valuable type-strain genomes for metagenomic binning, comparative biology and taxonomic classification.</title>
        <authorList>
            <person name="Goeker M."/>
        </authorList>
    </citation>
    <scope>NUCLEOTIDE SEQUENCE [LARGE SCALE GENOMIC DNA]</scope>
    <source>
        <strain evidence="3 4">DSM 44952</strain>
    </source>
</reference>
<feature type="region of interest" description="Disordered" evidence="1">
    <location>
        <begin position="25"/>
        <end position="70"/>
    </location>
</feature>
<evidence type="ECO:0000313" key="3">
    <source>
        <dbReference type="EMBL" id="RDI53199.1"/>
    </source>
</evidence>